<keyword evidence="1 3" id="KW-0547">Nucleotide-binding</keyword>
<keyword evidence="2 3" id="KW-0067">ATP-binding</keyword>
<dbReference type="InterPro" id="IPR017441">
    <property type="entry name" value="Protein_kinase_ATP_BS"/>
</dbReference>
<dbReference type="GO" id="GO:0005524">
    <property type="term" value="F:ATP binding"/>
    <property type="evidence" value="ECO:0007669"/>
    <property type="project" value="UniProtKB-UniRule"/>
</dbReference>
<dbReference type="CDD" id="cd06257">
    <property type="entry name" value="DnaJ"/>
    <property type="match status" value="1"/>
</dbReference>
<evidence type="ECO:0000259" key="4">
    <source>
        <dbReference type="PROSITE" id="PS50011"/>
    </source>
</evidence>
<dbReference type="Pfam" id="PF00069">
    <property type="entry name" value="Pkinase"/>
    <property type="match status" value="1"/>
</dbReference>
<name>A0AA36CYM9_9BILA</name>
<evidence type="ECO:0000256" key="3">
    <source>
        <dbReference type="PROSITE-ProRule" id="PRU10141"/>
    </source>
</evidence>
<dbReference type="AlphaFoldDB" id="A0AA36CYM9"/>
<dbReference type="EMBL" id="CATQJA010002645">
    <property type="protein sequence ID" value="CAJ0576742.1"/>
    <property type="molecule type" value="Genomic_DNA"/>
</dbReference>
<accession>A0AA36CYM9</accession>
<sequence>MTDRWKRAVKKAVAHLDPERLIRNVANAFSTAASPQAHPTAEVGQQLLAGNTKYVLKKKIGMGGYADVFLAKDSAGKSFAVKLIKAYDLEAEDATMVEMMLCQRLSSHPCIPSFVHSGVRALDRQPGKECTIITEYCDGGDIAEFLKVNHLTYEQIIRIIYAVTNAVAHMHSLGFTHRDVKPENLLIDAQGRVKLCDFGSATRESHQPYDGMPAAERVAIQEKFQKYTTPMYRPPEVLETYNNYPIGNPLDVWALGCVLYSLCFRIHPFEDSAVTRICRVQVLPSREPLCAYNEVFKELIMPCLEADPRKRPLAQEFAERLANFAQALNIEPEGSVIMTCTEKVKSASPVKMRKAATLPPGQSIEKVVEHKPATSQNGFKSRGMTFLRGIKGKTATMLRKSNAHEGLLPADSPAKTTVPILTEFDVEHELVSDQELRAFGVVPTSPLTTDFEPITAFITSSASSSVDVPSTESVVAQQVSTEKLQKAVPLPLPSDFVESKPELKPKSIPAASFDGLSTDPDFTVSSLQMNPPPPESVYVKENTKQKLTNFQAWDGAHLQPSASPSAFSHVSSHCENLASSSTSGSQHWGSTKNETYKKFSEPWPKIDRPVVEPARPKMSFADFFTDDKSTDSVPNKPKAMADIRNVLDHRNPTLIHKPSFEAAKPKKSTATFDDLLAGYDFASNKRKKTLAEGMKEAENRNLDPTTIKIRDWTSGKQGNIRAMLCSLNDVLWEGASKWDQPTMSDIFDPHDVKKHYRKACLIFHPDKQIGKPHHGLATAIFTELNIGWKAFEATTIITSP</sequence>
<dbReference type="PROSITE" id="PS50011">
    <property type="entry name" value="PROTEIN_KINASE_DOM"/>
    <property type="match status" value="1"/>
</dbReference>
<dbReference type="SMART" id="SM00220">
    <property type="entry name" value="S_TKc"/>
    <property type="match status" value="1"/>
</dbReference>
<dbReference type="PANTHER" id="PTHR22967:SF92">
    <property type="entry name" value="LD17053P"/>
    <property type="match status" value="1"/>
</dbReference>
<feature type="non-terminal residue" evidence="5">
    <location>
        <position position="800"/>
    </location>
</feature>
<dbReference type="InterPro" id="IPR000719">
    <property type="entry name" value="Prot_kinase_dom"/>
</dbReference>
<dbReference type="InterPro" id="IPR036869">
    <property type="entry name" value="J_dom_sf"/>
</dbReference>
<dbReference type="InterPro" id="IPR011009">
    <property type="entry name" value="Kinase-like_dom_sf"/>
</dbReference>
<dbReference type="Proteomes" id="UP001177023">
    <property type="component" value="Unassembled WGS sequence"/>
</dbReference>
<gene>
    <name evidence="5" type="ORF">MSPICULIGERA_LOCUS15029</name>
</gene>
<dbReference type="PROSITE" id="PS00108">
    <property type="entry name" value="PROTEIN_KINASE_ST"/>
    <property type="match status" value="1"/>
</dbReference>
<dbReference type="SUPFAM" id="SSF46565">
    <property type="entry name" value="Chaperone J-domain"/>
    <property type="match status" value="1"/>
</dbReference>
<keyword evidence="6" id="KW-1185">Reference proteome</keyword>
<reference evidence="5" key="1">
    <citation type="submission" date="2023-06" db="EMBL/GenBank/DDBJ databases">
        <authorList>
            <person name="Delattre M."/>
        </authorList>
    </citation>
    <scope>NUCLEOTIDE SEQUENCE</scope>
    <source>
        <strain evidence="5">AF72</strain>
    </source>
</reference>
<dbReference type="InterPro" id="IPR008271">
    <property type="entry name" value="Ser/Thr_kinase_AS"/>
</dbReference>
<proteinExistence type="predicted"/>
<dbReference type="GO" id="GO:0004674">
    <property type="term" value="F:protein serine/threonine kinase activity"/>
    <property type="evidence" value="ECO:0007669"/>
    <property type="project" value="TreeGrafter"/>
</dbReference>
<evidence type="ECO:0000313" key="5">
    <source>
        <dbReference type="EMBL" id="CAJ0576742.1"/>
    </source>
</evidence>
<comment type="caution">
    <text evidence="5">The sequence shown here is derived from an EMBL/GenBank/DDBJ whole genome shotgun (WGS) entry which is preliminary data.</text>
</comment>
<organism evidence="5 6">
    <name type="scientific">Mesorhabditis spiculigera</name>
    <dbReference type="NCBI Taxonomy" id="96644"/>
    <lineage>
        <taxon>Eukaryota</taxon>
        <taxon>Metazoa</taxon>
        <taxon>Ecdysozoa</taxon>
        <taxon>Nematoda</taxon>
        <taxon>Chromadorea</taxon>
        <taxon>Rhabditida</taxon>
        <taxon>Rhabditina</taxon>
        <taxon>Rhabditomorpha</taxon>
        <taxon>Rhabditoidea</taxon>
        <taxon>Rhabditidae</taxon>
        <taxon>Mesorhabditinae</taxon>
        <taxon>Mesorhabditis</taxon>
    </lineage>
</organism>
<dbReference type="FunFam" id="1.10.287.110:FF:000002">
    <property type="entry name" value="putative tyrosine-protein phosphatase auxilin isoform X2"/>
    <property type="match status" value="1"/>
</dbReference>
<protein>
    <recommendedName>
        <fullName evidence="4">Protein kinase domain-containing protein</fullName>
    </recommendedName>
</protein>
<dbReference type="Gene3D" id="1.10.287.110">
    <property type="entry name" value="DnaJ domain"/>
    <property type="match status" value="1"/>
</dbReference>
<feature type="binding site" evidence="3">
    <location>
        <position position="82"/>
    </location>
    <ligand>
        <name>ATP</name>
        <dbReference type="ChEBI" id="CHEBI:30616"/>
    </ligand>
</feature>
<evidence type="ECO:0000313" key="6">
    <source>
        <dbReference type="Proteomes" id="UP001177023"/>
    </source>
</evidence>
<dbReference type="GO" id="GO:0005737">
    <property type="term" value="C:cytoplasm"/>
    <property type="evidence" value="ECO:0007669"/>
    <property type="project" value="TreeGrafter"/>
</dbReference>
<dbReference type="InterPro" id="IPR001623">
    <property type="entry name" value="DnaJ_domain"/>
</dbReference>
<evidence type="ECO:0000256" key="1">
    <source>
        <dbReference type="ARBA" id="ARBA00022741"/>
    </source>
</evidence>
<feature type="domain" description="Protein kinase" evidence="4">
    <location>
        <begin position="54"/>
        <end position="324"/>
    </location>
</feature>
<dbReference type="SUPFAM" id="SSF56112">
    <property type="entry name" value="Protein kinase-like (PK-like)"/>
    <property type="match status" value="1"/>
</dbReference>
<dbReference type="PANTHER" id="PTHR22967">
    <property type="entry name" value="SERINE/THREONINE PROTEIN KINASE"/>
    <property type="match status" value="1"/>
</dbReference>
<evidence type="ECO:0000256" key="2">
    <source>
        <dbReference type="ARBA" id="ARBA00022840"/>
    </source>
</evidence>
<dbReference type="Gene3D" id="1.10.510.10">
    <property type="entry name" value="Transferase(Phosphotransferase) domain 1"/>
    <property type="match status" value="1"/>
</dbReference>
<dbReference type="PROSITE" id="PS00107">
    <property type="entry name" value="PROTEIN_KINASE_ATP"/>
    <property type="match status" value="1"/>
</dbReference>